<evidence type="ECO:0000313" key="2">
    <source>
        <dbReference type="Proteomes" id="UP001239462"/>
    </source>
</evidence>
<evidence type="ECO:0008006" key="3">
    <source>
        <dbReference type="Google" id="ProtNLM"/>
    </source>
</evidence>
<name>A0ABT7PS99_9BACT</name>
<accession>A0ABT7PS99</accession>
<evidence type="ECO:0000313" key="1">
    <source>
        <dbReference type="EMBL" id="MDM4019356.1"/>
    </source>
</evidence>
<dbReference type="InterPro" id="IPR018511">
    <property type="entry name" value="Hemolysin-typ_Ca-bd_CS"/>
</dbReference>
<gene>
    <name evidence="1" type="ORF">QTN89_28130</name>
</gene>
<dbReference type="PROSITE" id="PS00330">
    <property type="entry name" value="HEMOLYSIN_CALCIUM"/>
    <property type="match status" value="1"/>
</dbReference>
<organism evidence="1 2">
    <name type="scientific">Roseiconus lacunae</name>
    <dbReference type="NCBI Taxonomy" id="2605694"/>
    <lineage>
        <taxon>Bacteria</taxon>
        <taxon>Pseudomonadati</taxon>
        <taxon>Planctomycetota</taxon>
        <taxon>Planctomycetia</taxon>
        <taxon>Pirellulales</taxon>
        <taxon>Pirellulaceae</taxon>
        <taxon>Roseiconus</taxon>
    </lineage>
</organism>
<dbReference type="InterPro" id="IPR011049">
    <property type="entry name" value="Serralysin-like_metalloprot_C"/>
</dbReference>
<dbReference type="SUPFAM" id="SSF51120">
    <property type="entry name" value="beta-Roll"/>
    <property type="match status" value="1"/>
</dbReference>
<dbReference type="Proteomes" id="UP001239462">
    <property type="component" value="Unassembled WGS sequence"/>
</dbReference>
<keyword evidence="2" id="KW-1185">Reference proteome</keyword>
<reference evidence="1 2" key="1">
    <citation type="submission" date="2023-06" db="EMBL/GenBank/DDBJ databases">
        <title>Roseiconus lacunae JC819 isolated from Gulf of Mannar region, Tamil Nadu.</title>
        <authorList>
            <person name="Pk S."/>
            <person name="Ch S."/>
            <person name="Ch V.R."/>
        </authorList>
    </citation>
    <scope>NUCLEOTIDE SEQUENCE [LARGE SCALE GENOMIC DNA]</scope>
    <source>
        <strain evidence="1 2">JC819</strain>
    </source>
</reference>
<proteinExistence type="predicted"/>
<sequence length="239" mass="26737">MFLLCFATSVGTTRAGVDYDIDDECDSETGYVQITLDDSHDLIWISRDDDDLVIRGFMFDSDDHSEIPGPYGLTDDELDDLADKDFRYKNSFDDVQRVIILCRDGNDAVLSDIDVPVEVIVFGEGGDDYIEGSMLGDNLQGGPGLDQLYGRGGKDNLHGGADGDQDWLQGDNGDDTFVQYYSYEAVPLYSFSPIMSGLSWLLRPTISRYAIRTTTTVRVDEEVLVDFDEQEDTLQEYGY</sequence>
<protein>
    <recommendedName>
        <fullName evidence="3">Calcium-binding protein</fullName>
    </recommendedName>
</protein>
<dbReference type="RefSeq" id="WP_289167485.1">
    <property type="nucleotide sequence ID" value="NZ_JASZZN010000039.1"/>
</dbReference>
<dbReference type="EMBL" id="JASZZN010000039">
    <property type="protein sequence ID" value="MDM4019356.1"/>
    <property type="molecule type" value="Genomic_DNA"/>
</dbReference>
<dbReference type="Gene3D" id="2.150.10.10">
    <property type="entry name" value="Serralysin-like metalloprotease, C-terminal"/>
    <property type="match status" value="1"/>
</dbReference>
<comment type="caution">
    <text evidence="1">The sequence shown here is derived from an EMBL/GenBank/DDBJ whole genome shotgun (WGS) entry which is preliminary data.</text>
</comment>